<proteinExistence type="predicted"/>
<keyword evidence="3" id="KW-1185">Reference proteome</keyword>
<dbReference type="AlphaFoldDB" id="H5TK32"/>
<dbReference type="PANTHER" id="PTHR13887">
    <property type="entry name" value="GLUTATHIONE S-TRANSFERASE KAPPA"/>
    <property type="match status" value="1"/>
</dbReference>
<feature type="domain" description="DSBA-like thioredoxin" evidence="1">
    <location>
        <begin position="17"/>
        <end position="226"/>
    </location>
</feature>
<dbReference type="Gene3D" id="3.40.30.10">
    <property type="entry name" value="Glutaredoxin"/>
    <property type="match status" value="1"/>
</dbReference>
<gene>
    <name evidence="2" type="ORF">GOOTI_084_00060</name>
</gene>
<organism evidence="2 3">
    <name type="scientific">Gordonia otitidis (strain DSM 44809 / CCUG 52243 / JCM 12355 / NBRC 100426 / IFM 10032)</name>
    <dbReference type="NCBI Taxonomy" id="1108044"/>
    <lineage>
        <taxon>Bacteria</taxon>
        <taxon>Bacillati</taxon>
        <taxon>Actinomycetota</taxon>
        <taxon>Actinomycetes</taxon>
        <taxon>Mycobacteriales</taxon>
        <taxon>Gordoniaceae</taxon>
        <taxon>Gordonia</taxon>
    </lineage>
</organism>
<dbReference type="InterPro" id="IPR036249">
    <property type="entry name" value="Thioredoxin-like_sf"/>
</dbReference>
<dbReference type="STRING" id="1108044.GOOTI_084_00060"/>
<dbReference type="GO" id="GO:0016491">
    <property type="term" value="F:oxidoreductase activity"/>
    <property type="evidence" value="ECO:0007669"/>
    <property type="project" value="InterPro"/>
</dbReference>
<dbReference type="PANTHER" id="PTHR13887:SF41">
    <property type="entry name" value="THIOREDOXIN SUPERFAMILY PROTEIN"/>
    <property type="match status" value="1"/>
</dbReference>
<evidence type="ECO:0000313" key="2">
    <source>
        <dbReference type="EMBL" id="GAB33840.1"/>
    </source>
</evidence>
<comment type="caution">
    <text evidence="2">The sequence shown here is derived from an EMBL/GenBank/DDBJ whole genome shotgun (WGS) entry which is preliminary data.</text>
</comment>
<dbReference type="CDD" id="cd03024">
    <property type="entry name" value="DsbA_FrnE"/>
    <property type="match status" value="1"/>
</dbReference>
<sequence>MPRRRPHVAPDMSPLSIDVWSDIACPWCYIGKRNLDAALALVDDDPRDARPGSEAVTVDFHSYLLAPDTPADTNAPEIDFLVQSKGMPADQVRQMFAHVTGVAADAGLHYDFDIARHANTRKAHELLHYAKSVGRQSDMAERLFAAHFTEGKYVGGVTELADLAAEIGLDRDAVEDALRAGTYADAVDADLAQAAAYGITGVPFFVIDGKYGVSGAQPPEVLAQAIRQVSAERAQA</sequence>
<evidence type="ECO:0000259" key="1">
    <source>
        <dbReference type="Pfam" id="PF01323"/>
    </source>
</evidence>
<dbReference type="Proteomes" id="UP000005038">
    <property type="component" value="Unassembled WGS sequence"/>
</dbReference>
<dbReference type="EMBL" id="BAFB01000084">
    <property type="protein sequence ID" value="GAB33840.1"/>
    <property type="molecule type" value="Genomic_DNA"/>
</dbReference>
<dbReference type="Pfam" id="PF01323">
    <property type="entry name" value="DSBA"/>
    <property type="match status" value="1"/>
</dbReference>
<dbReference type="InterPro" id="IPR001853">
    <property type="entry name" value="DSBA-like_thioredoxin_dom"/>
</dbReference>
<evidence type="ECO:0000313" key="3">
    <source>
        <dbReference type="Proteomes" id="UP000005038"/>
    </source>
</evidence>
<accession>H5TK32</accession>
<name>H5TK32_GORO1</name>
<reference evidence="2" key="1">
    <citation type="submission" date="2012-02" db="EMBL/GenBank/DDBJ databases">
        <title>Whole genome shotgun sequence of Gordonia otitidis NBRC 100426.</title>
        <authorList>
            <person name="Yoshida I."/>
            <person name="Hosoyama A."/>
            <person name="Tsuchikane K."/>
            <person name="Katsumata H."/>
            <person name="Yamazaki S."/>
            <person name="Fujita N."/>
        </authorList>
    </citation>
    <scope>NUCLEOTIDE SEQUENCE [LARGE SCALE GENOMIC DNA]</scope>
    <source>
        <strain evidence="2">NBRC 100426</strain>
    </source>
</reference>
<protein>
    <recommendedName>
        <fullName evidence="1">DSBA-like thioredoxin domain-containing protein</fullName>
    </recommendedName>
</protein>
<dbReference type="SUPFAM" id="SSF52833">
    <property type="entry name" value="Thioredoxin-like"/>
    <property type="match status" value="1"/>
</dbReference>